<dbReference type="Gene3D" id="3.40.50.2020">
    <property type="match status" value="1"/>
</dbReference>
<name>A0A1I1FCI8_BREAD</name>
<dbReference type="SUPFAM" id="SSF53271">
    <property type="entry name" value="PRTase-like"/>
    <property type="match status" value="1"/>
</dbReference>
<dbReference type="AlphaFoldDB" id="A0A1I1FCI8"/>
<keyword evidence="2" id="KW-1185">Reference proteome</keyword>
<dbReference type="Proteomes" id="UP000240042">
    <property type="component" value="Unassembled WGS sequence"/>
</dbReference>
<accession>A0A1I1FCI8</accession>
<dbReference type="STRING" id="34097.SAMN02745150_01414"/>
<organism evidence="1 2">
    <name type="scientific">Brevinema andersonii</name>
    <dbReference type="NCBI Taxonomy" id="34097"/>
    <lineage>
        <taxon>Bacteria</taxon>
        <taxon>Pseudomonadati</taxon>
        <taxon>Spirochaetota</taxon>
        <taxon>Spirochaetia</taxon>
        <taxon>Brevinematales</taxon>
        <taxon>Brevinemataceae</taxon>
        <taxon>Brevinema</taxon>
    </lineage>
</organism>
<sequence length="175" mass="19531">MIQVAASAKQNHQILLAVTVLTSLNDDITQLFSTNMNSAELALTLAENFLTITNNSHAQIIFRSSLMNNQALETARILLNTKAVKLNVQHPFTFTSGIKSPIYCDNRYLLGFPEERDKIIDYFCSLTPILDTEVIVGTATAGIAWAAIIADRLKNLLLTSVQKKTTRSRENYRRS</sequence>
<gene>
    <name evidence="1" type="ORF">SAMN02745150_01414</name>
</gene>
<evidence type="ECO:0000313" key="1">
    <source>
        <dbReference type="EMBL" id="SFB94790.1"/>
    </source>
</evidence>
<dbReference type="EMBL" id="FOKY01000026">
    <property type="protein sequence ID" value="SFB94790.1"/>
    <property type="molecule type" value="Genomic_DNA"/>
</dbReference>
<protein>
    <submittedName>
        <fullName evidence="1">Uncharacterized protein</fullName>
    </submittedName>
</protein>
<proteinExistence type="predicted"/>
<evidence type="ECO:0000313" key="2">
    <source>
        <dbReference type="Proteomes" id="UP000240042"/>
    </source>
</evidence>
<dbReference type="InterPro" id="IPR029057">
    <property type="entry name" value="PRTase-like"/>
</dbReference>
<reference evidence="2" key="1">
    <citation type="submission" date="2016-10" db="EMBL/GenBank/DDBJ databases">
        <authorList>
            <person name="Varghese N."/>
            <person name="Submissions S."/>
        </authorList>
    </citation>
    <scope>NUCLEOTIDE SEQUENCE [LARGE SCALE GENOMIC DNA]</scope>
    <source>
        <strain evidence="2">ATCC 43811</strain>
    </source>
</reference>